<reference evidence="2 3" key="2">
    <citation type="journal article" date="2016" name="Infect. Immun.">
        <title>Helicobacter saguini, a Novel Helicobacter Isolated from Cotton-Top Tamarins with Ulcerative Colitis, Has Proinflammatory Properties and Induces Typhlocolitis and Dysplasia in Gnotobiotic IL-10-/- Mice.</title>
        <authorList>
            <person name="Shen Z."/>
            <person name="Mannion A."/>
            <person name="Whary M.T."/>
            <person name="Muthupalani S."/>
            <person name="Sheh A."/>
            <person name="Feng Y."/>
            <person name="Gong G."/>
            <person name="Vandamme P."/>
            <person name="Holcombe H.R."/>
            <person name="Paster B.J."/>
            <person name="Fox J.G."/>
        </authorList>
    </citation>
    <scope>NUCLEOTIDE SEQUENCE [LARGE SCALE GENOMIC DNA]</scope>
    <source>
        <strain evidence="2 3">MIT 97-6194</strain>
    </source>
</reference>
<reference evidence="2" key="3">
    <citation type="submission" date="2018-04" db="EMBL/GenBank/DDBJ databases">
        <authorList>
            <person name="Sheh A."/>
            <person name="Shen Z."/>
            <person name="Mannion A.J."/>
            <person name="Fox J.G."/>
        </authorList>
    </citation>
    <scope>NUCLEOTIDE SEQUENCE</scope>
    <source>
        <strain evidence="2">MIT 97-6194</strain>
    </source>
</reference>
<dbReference type="EMBL" id="JRMP02000006">
    <property type="protein sequence ID" value="TLD94589.1"/>
    <property type="molecule type" value="Genomic_DNA"/>
</dbReference>
<keyword evidence="3" id="KW-1185">Reference proteome</keyword>
<reference evidence="1 4" key="4">
    <citation type="submission" date="2019-12" db="EMBL/GenBank/DDBJ databases">
        <title>Multi-Generational Helicobacter saguini Isolates.</title>
        <authorList>
            <person name="Mannion A."/>
            <person name="Shen Z."/>
            <person name="Fox J.G."/>
        </authorList>
    </citation>
    <scope>NUCLEOTIDE SEQUENCE [LARGE SCALE GENOMIC DNA]</scope>
    <source>
        <strain evidence="1">16-048</strain>
        <strain evidence="4">16-048 (F4)</strain>
    </source>
</reference>
<dbReference type="STRING" id="1548018.LS64_09350"/>
<evidence type="ECO:0000313" key="4">
    <source>
        <dbReference type="Proteomes" id="UP000477070"/>
    </source>
</evidence>
<dbReference type="EMBL" id="QBIU01000002">
    <property type="protein sequence ID" value="MWV70698.1"/>
    <property type="molecule type" value="Genomic_DNA"/>
</dbReference>
<evidence type="ECO:0000313" key="2">
    <source>
        <dbReference type="EMBL" id="TLD94589.1"/>
    </source>
</evidence>
<dbReference type="RefSeq" id="WP_052062549.1">
    <property type="nucleotide sequence ID" value="NZ_JRMP02000006.1"/>
</dbReference>
<reference evidence="2 3" key="1">
    <citation type="journal article" date="2014" name="Genome Announc.">
        <title>Draft genome sequences of eight enterohepatic helicobacter species isolated from both laboratory and wild rodents.</title>
        <authorList>
            <person name="Sheh A."/>
            <person name="Shen Z."/>
            <person name="Fox J.G."/>
        </authorList>
    </citation>
    <scope>NUCLEOTIDE SEQUENCE [LARGE SCALE GENOMIC DNA]</scope>
    <source>
        <strain evidence="2 3">MIT 97-6194</strain>
    </source>
</reference>
<dbReference type="Proteomes" id="UP000477070">
    <property type="component" value="Unassembled WGS sequence"/>
</dbReference>
<gene>
    <name evidence="1" type="ORF">DCO61_12075</name>
    <name evidence="2" type="ORF">LS64_005350</name>
</gene>
<accession>A0A347VLA6</accession>
<dbReference type="Proteomes" id="UP000029714">
    <property type="component" value="Unassembled WGS sequence"/>
</dbReference>
<proteinExistence type="predicted"/>
<evidence type="ECO:0000313" key="1">
    <source>
        <dbReference type="EMBL" id="MWV70698.1"/>
    </source>
</evidence>
<dbReference type="AlphaFoldDB" id="A0A347VLA6"/>
<sequence length="1019" mass="118875">MQEFNFDINYANSLLAKMRHYIRKKDVKLYLRSRNLSKDDLDFIEQISLIHLKNIELDSKINQNFYGVLDNFIFNTLFSRHFFSSFEMFRILLYRLKLPKKLMLMDVKYHLKSFLASDIRKIRTDKKAQNSLYILESLPTLQKDITNFIESIKEILSNDKLGGVIINPLNLVLNPSLISKEKFIESFSENLAQILNNANSKVITLDINSEFFMPILDSVERCINNIGYPISVCISLPAFHLDSKEMLDSIIEVSERLIQKKKARLIVRLVDMDIDYQRQVFLKTQSHLPNSIFTHQNSIISSFLNLLATCESYSNVIEYYVTSQDILLFSIIKDSNISCKFEVNKALNYPFYKLLKRENKEIINVIFYSSKFSDNLAMFLKLSHFSLNHNLFSLINIELNKKEWEKKCNTMASILNNLDKDSKKKSLLDSKNLAESSYNFESFHYEIQKPLSKDSIESKSFLDKLQEMKFTLLHKHKLEDVLYLNPQDLNRLTLQGLNNMPAKFSLHAEREKDKIKNAKVLQDSILQNRFNIITSILGNLKENIESIFVTLQEIYPQTPPFILQEQVYMLIDTFKYYAYEYRLLLKQTDSVILMNIGRIFIDTKELSICEIASIIAANIMIGNVSLLSDGRISRLLYYVFESIIESCPFMSIRDISESKPDSINEKIIINKKDCINYTNNNLLVWDKGEGIVFISSFYNFYDAYLQVAQSKFYNNKNITIYTDEYIYDRAKEAFIPLQVVQTSLADLIQNISPNVSNISIFTYNKSEMNYALNNIKISMRINACYVYKLISGSPRACLPGYMPSFGSNILLTKLLLTSPNSVIKNNSLYSDIIGCFSGILSMDEVEFLYNLNHNYSQHLDDLKRSVRGENIYEFKRAYNMIIRVYEKDDFFHICVVLLIAFLLDIKTKVSFSHEFLESRENLRQILESNLKEKYIDIFDIKAQSEDEFLSDISIYTLIRIMQSESDFSTHSTYKILRSKEIIAEYSLPILNKNLELERYLSTQYVQIEPTFLLETDINS</sequence>
<evidence type="ECO:0000313" key="3">
    <source>
        <dbReference type="Proteomes" id="UP000029714"/>
    </source>
</evidence>
<name>A0A347VLA6_9HELI</name>
<protein>
    <submittedName>
        <fullName evidence="2">Uncharacterized protein</fullName>
    </submittedName>
</protein>
<organism evidence="2 3">
    <name type="scientific">Helicobacter saguini</name>
    <dbReference type="NCBI Taxonomy" id="1548018"/>
    <lineage>
        <taxon>Bacteria</taxon>
        <taxon>Pseudomonadati</taxon>
        <taxon>Campylobacterota</taxon>
        <taxon>Epsilonproteobacteria</taxon>
        <taxon>Campylobacterales</taxon>
        <taxon>Helicobacteraceae</taxon>
        <taxon>Helicobacter</taxon>
    </lineage>
</organism>
<dbReference type="OrthoDB" id="5328604at2"/>
<comment type="caution">
    <text evidence="2">The sequence shown here is derived from an EMBL/GenBank/DDBJ whole genome shotgun (WGS) entry which is preliminary data.</text>
</comment>